<dbReference type="RefSeq" id="WP_150062473.1">
    <property type="nucleotide sequence ID" value="NZ_JACHII010000021.1"/>
</dbReference>
<evidence type="ECO:0000313" key="1">
    <source>
        <dbReference type="EMBL" id="KAA5605423.1"/>
    </source>
</evidence>
<dbReference type="EMBL" id="VWPJ01000009">
    <property type="protein sequence ID" value="KAA5605423.1"/>
    <property type="molecule type" value="Genomic_DNA"/>
</dbReference>
<evidence type="ECO:0000313" key="2">
    <source>
        <dbReference type="Proteomes" id="UP000324065"/>
    </source>
</evidence>
<keyword evidence="2" id="KW-1185">Reference proteome</keyword>
<dbReference type="Proteomes" id="UP000324065">
    <property type="component" value="Unassembled WGS sequence"/>
</dbReference>
<gene>
    <name evidence="1" type="ORF">F1188_11005</name>
</gene>
<accession>A0A5M6IB22</accession>
<sequence length="206" mass="21920">MGLMLAACQTTTGGGRDATVRDVSVVDQPAGANCEGVVVRGSALWNEITAWRGVNPKCRRVVNDDGVSGSQFYVIAKLAPSLERIQQKLSAGPTGQTGAARVFVSVTRMDARISTNRAILGSDADETRVVSGAVPGMVMTGPVEARAVRYVGDDGHMYGCALADADTARNTTSHVMVCRTQYREDDATTLALARRIAREDFPFINP</sequence>
<organism evidence="1 2">
    <name type="scientific">Roseospira marina</name>
    <dbReference type="NCBI Taxonomy" id="140057"/>
    <lineage>
        <taxon>Bacteria</taxon>
        <taxon>Pseudomonadati</taxon>
        <taxon>Pseudomonadota</taxon>
        <taxon>Alphaproteobacteria</taxon>
        <taxon>Rhodospirillales</taxon>
        <taxon>Rhodospirillaceae</taxon>
        <taxon>Roseospira</taxon>
    </lineage>
</organism>
<proteinExistence type="predicted"/>
<protein>
    <submittedName>
        <fullName evidence="1">Uncharacterized protein</fullName>
    </submittedName>
</protein>
<name>A0A5M6IB22_9PROT</name>
<reference evidence="1 2" key="1">
    <citation type="submission" date="2019-09" db="EMBL/GenBank/DDBJ databases">
        <title>Genome sequence of Roseospira marina, one of the more divergent members of the non-sulfur purple photosynthetic bacterial family, the Rhodospirillaceae.</title>
        <authorList>
            <person name="Meyer T."/>
            <person name="Kyndt J."/>
        </authorList>
    </citation>
    <scope>NUCLEOTIDE SEQUENCE [LARGE SCALE GENOMIC DNA]</scope>
    <source>
        <strain evidence="1 2">DSM 15113</strain>
    </source>
</reference>
<comment type="caution">
    <text evidence="1">The sequence shown here is derived from an EMBL/GenBank/DDBJ whole genome shotgun (WGS) entry which is preliminary data.</text>
</comment>
<dbReference type="AlphaFoldDB" id="A0A5M6IB22"/>